<dbReference type="GO" id="GO:0003723">
    <property type="term" value="F:RNA binding"/>
    <property type="evidence" value="ECO:0007669"/>
    <property type="project" value="UniProtKB-UniRule"/>
</dbReference>
<organism evidence="7 8">
    <name type="scientific">Hepatospora eriocheir</name>
    <dbReference type="NCBI Taxonomy" id="1081669"/>
    <lineage>
        <taxon>Eukaryota</taxon>
        <taxon>Fungi</taxon>
        <taxon>Fungi incertae sedis</taxon>
        <taxon>Microsporidia</taxon>
        <taxon>Hepatosporidae</taxon>
        <taxon>Hepatospora</taxon>
    </lineage>
</organism>
<keyword evidence="4 5" id="KW-0694">RNA-binding</keyword>
<reference evidence="7 8" key="1">
    <citation type="journal article" date="2017" name="Environ. Microbiol.">
        <title>Decay of the glycolytic pathway and adaptation to intranuclear parasitism within Enterocytozoonidae microsporidia.</title>
        <authorList>
            <person name="Wiredu Boakye D."/>
            <person name="Jaroenlak P."/>
            <person name="Prachumwat A."/>
            <person name="Williams T.A."/>
            <person name="Bateman K.S."/>
            <person name="Itsathitphaisarn O."/>
            <person name="Sritunyalucksana K."/>
            <person name="Paszkiewicz K.H."/>
            <person name="Moore K.A."/>
            <person name="Stentiford G.D."/>
            <person name="Williams B.A."/>
        </authorList>
    </citation>
    <scope>NUCLEOTIDE SEQUENCE [LARGE SCALE GENOMIC DNA]</scope>
    <source>
        <strain evidence="7 8">GB1</strain>
    </source>
</reference>
<dbReference type="GO" id="GO:0005730">
    <property type="term" value="C:nucleolus"/>
    <property type="evidence" value="ECO:0007669"/>
    <property type="project" value="TreeGrafter"/>
</dbReference>
<dbReference type="Gene3D" id="3.40.50.150">
    <property type="entry name" value="Vaccinia Virus protein VP39"/>
    <property type="match status" value="1"/>
</dbReference>
<dbReference type="AlphaFoldDB" id="A0A1X0Q7Z6"/>
<dbReference type="Pfam" id="PF01189">
    <property type="entry name" value="Methyltr_RsmB-F"/>
    <property type="match status" value="1"/>
</dbReference>
<dbReference type="PANTHER" id="PTHR22807:SF30">
    <property type="entry name" value="28S RRNA (CYTOSINE(4447)-C(5))-METHYLTRANSFERASE-RELATED"/>
    <property type="match status" value="1"/>
</dbReference>
<evidence type="ECO:0000313" key="8">
    <source>
        <dbReference type="Proteomes" id="UP000192356"/>
    </source>
</evidence>
<keyword evidence="3 5" id="KW-0949">S-adenosyl-L-methionine</keyword>
<dbReference type="PRINTS" id="PR02008">
    <property type="entry name" value="RCMTFAMILY"/>
</dbReference>
<evidence type="ECO:0000256" key="1">
    <source>
        <dbReference type="ARBA" id="ARBA00022603"/>
    </source>
</evidence>
<dbReference type="Pfam" id="PF22458">
    <property type="entry name" value="RsmF-B_ferredox"/>
    <property type="match status" value="1"/>
</dbReference>
<dbReference type="GO" id="GO:0000470">
    <property type="term" value="P:maturation of LSU-rRNA"/>
    <property type="evidence" value="ECO:0007669"/>
    <property type="project" value="TreeGrafter"/>
</dbReference>
<evidence type="ECO:0000256" key="5">
    <source>
        <dbReference type="PROSITE-ProRule" id="PRU01023"/>
    </source>
</evidence>
<dbReference type="OrthoDB" id="427002at2759"/>
<protein>
    <submittedName>
        <fullName evidence="7">NOP2</fullName>
    </submittedName>
</protein>
<comment type="caution">
    <text evidence="5">Lacks conserved residue(s) required for the propagation of feature annotation.</text>
</comment>
<evidence type="ECO:0000259" key="6">
    <source>
        <dbReference type="PROSITE" id="PS51686"/>
    </source>
</evidence>
<evidence type="ECO:0000256" key="3">
    <source>
        <dbReference type="ARBA" id="ARBA00022691"/>
    </source>
</evidence>
<feature type="binding site" evidence="5">
    <location>
        <position position="144"/>
    </location>
    <ligand>
        <name>S-adenosyl-L-methionine</name>
        <dbReference type="ChEBI" id="CHEBI:59789"/>
    </ligand>
</feature>
<sequence length="311" mass="34889">MSEDSYNEFLLSKIYEIFSKKEAVAFIESNEISRPITIRTNLSLISRKELISALLRRKIECDVLDWCEEGIVIFSSKVPLGATPEYLAGYYIIQGANSFLPVLNMELSKIKDSYKVVDLCGAPGGKSTHIGALMENRGTLFVNELNKDRCSSLISNLHRMHVSNSIISNIDGLKFDVGKVERVLLDAPCSGTGIISKDPSVKTSKTEKEIKDHQKLQKKLILHAFDMLKNNGILVYSTCSILVEENEEVIDFLLSKRKNAKVSDLDVAIGKDGFSKFRGVSYNGTISKSKRIFPHVQNMDGFYYCKIKKVE</sequence>
<dbReference type="PROSITE" id="PS51686">
    <property type="entry name" value="SAM_MT_RSMB_NOP"/>
    <property type="match status" value="1"/>
</dbReference>
<comment type="similarity">
    <text evidence="5">Belongs to the class I-like SAM-binding methyltransferase superfamily. RsmB/NOP family.</text>
</comment>
<dbReference type="GO" id="GO:0009383">
    <property type="term" value="F:rRNA (cytosine-C5-)-methyltransferase activity"/>
    <property type="evidence" value="ECO:0007669"/>
    <property type="project" value="TreeGrafter"/>
</dbReference>
<name>A0A1X0Q7Z6_9MICR</name>
<feature type="domain" description="SAM-dependent MTase RsmB/NOP-type" evidence="6">
    <location>
        <begin position="26"/>
        <end position="310"/>
    </location>
</feature>
<dbReference type="PANTHER" id="PTHR22807">
    <property type="entry name" value="NOP2 YEAST -RELATED NOL1/NOP2/FMU SUN DOMAIN-CONTAINING"/>
    <property type="match status" value="1"/>
</dbReference>
<keyword evidence="1 5" id="KW-0489">Methyltransferase</keyword>
<dbReference type="SUPFAM" id="SSF53335">
    <property type="entry name" value="S-adenosyl-L-methionine-dependent methyltransferases"/>
    <property type="match status" value="1"/>
</dbReference>
<dbReference type="EMBL" id="LVKB01000161">
    <property type="protein sequence ID" value="ORD95888.1"/>
    <property type="molecule type" value="Genomic_DNA"/>
</dbReference>
<dbReference type="NCBIfam" id="TIGR00446">
    <property type="entry name" value="nop2p"/>
    <property type="match status" value="1"/>
</dbReference>
<evidence type="ECO:0000256" key="2">
    <source>
        <dbReference type="ARBA" id="ARBA00022679"/>
    </source>
</evidence>
<evidence type="ECO:0000313" key="7">
    <source>
        <dbReference type="EMBL" id="ORD95888.1"/>
    </source>
</evidence>
<dbReference type="VEuPathDB" id="MicrosporidiaDB:A0H76_2366"/>
<feature type="active site" description="Nucleophile" evidence="5">
    <location>
        <position position="239"/>
    </location>
</feature>
<keyword evidence="8" id="KW-1185">Reference proteome</keyword>
<evidence type="ECO:0000256" key="4">
    <source>
        <dbReference type="ARBA" id="ARBA00022884"/>
    </source>
</evidence>
<dbReference type="InterPro" id="IPR054728">
    <property type="entry name" value="RsmB-like_ferredoxin"/>
</dbReference>
<dbReference type="InterPro" id="IPR049560">
    <property type="entry name" value="MeTrfase_RsmB-F_NOP2_cat"/>
</dbReference>
<proteinExistence type="inferred from homology"/>
<dbReference type="Gene3D" id="3.30.70.1170">
    <property type="entry name" value="Sun protein, domain 3"/>
    <property type="match status" value="1"/>
</dbReference>
<dbReference type="InterPro" id="IPR011023">
    <property type="entry name" value="Nop2p"/>
</dbReference>
<dbReference type="InterPro" id="IPR001678">
    <property type="entry name" value="MeTrfase_RsmB-F_NOP2_dom"/>
</dbReference>
<dbReference type="InterPro" id="IPR029063">
    <property type="entry name" value="SAM-dependent_MTases_sf"/>
</dbReference>
<gene>
    <name evidence="7" type="primary">NOP2</name>
    <name evidence="7" type="ORF">HERIO_2129</name>
</gene>
<feature type="binding site" evidence="5">
    <location>
        <position position="171"/>
    </location>
    <ligand>
        <name>S-adenosyl-L-methionine</name>
        <dbReference type="ChEBI" id="CHEBI:59789"/>
    </ligand>
</feature>
<keyword evidence="2 5" id="KW-0808">Transferase</keyword>
<feature type="binding site" evidence="5">
    <location>
        <position position="186"/>
    </location>
    <ligand>
        <name>S-adenosyl-L-methionine</name>
        <dbReference type="ChEBI" id="CHEBI:59789"/>
    </ligand>
</feature>
<accession>A0A1X0Q7Z6</accession>
<dbReference type="VEuPathDB" id="MicrosporidiaDB:HERIO_2129"/>
<comment type="caution">
    <text evidence="7">The sequence shown here is derived from an EMBL/GenBank/DDBJ whole genome shotgun (WGS) entry which is preliminary data.</text>
</comment>
<dbReference type="GO" id="GO:0070475">
    <property type="term" value="P:rRNA base methylation"/>
    <property type="evidence" value="ECO:0007669"/>
    <property type="project" value="TreeGrafter"/>
</dbReference>
<dbReference type="InterPro" id="IPR023267">
    <property type="entry name" value="RCMT"/>
</dbReference>
<dbReference type="Proteomes" id="UP000192356">
    <property type="component" value="Unassembled WGS sequence"/>
</dbReference>